<evidence type="ECO:0000256" key="13">
    <source>
        <dbReference type="ARBA" id="ARBA00023125"/>
    </source>
</evidence>
<name>A0A894JRA2_9VIRU</name>
<evidence type="ECO:0000256" key="12">
    <source>
        <dbReference type="ARBA" id="ARBA00023124"/>
    </source>
</evidence>
<evidence type="ECO:0000256" key="14">
    <source>
        <dbReference type="ARBA" id="ARBA00023268"/>
    </source>
</evidence>
<evidence type="ECO:0000256" key="16">
    <source>
        <dbReference type="ARBA" id="ARBA00032243"/>
    </source>
</evidence>
<keyword evidence="7" id="KW-0540">Nuclease</keyword>
<protein>
    <recommendedName>
        <fullName evidence="15">ATP-dependent helicase Rep</fullName>
    </recommendedName>
    <alternativeName>
        <fullName evidence="16">RepP</fullName>
    </alternativeName>
</protein>
<evidence type="ECO:0000256" key="5">
    <source>
        <dbReference type="ARBA" id="ARBA00022695"/>
    </source>
</evidence>
<evidence type="ECO:0000256" key="4">
    <source>
        <dbReference type="ARBA" id="ARBA00022679"/>
    </source>
</evidence>
<evidence type="ECO:0000256" key="17">
    <source>
        <dbReference type="ARBA" id="ARBA00049360"/>
    </source>
</evidence>
<accession>A0A894JRA2</accession>
<dbReference type="SUPFAM" id="SSF52540">
    <property type="entry name" value="P-loop containing nucleoside triphosphate hydrolases"/>
    <property type="match status" value="1"/>
</dbReference>
<dbReference type="GO" id="GO:0042025">
    <property type="term" value="C:host cell nucleus"/>
    <property type="evidence" value="ECO:0007669"/>
    <property type="project" value="UniProtKB-SubCell"/>
</dbReference>
<dbReference type="GO" id="GO:0000166">
    <property type="term" value="F:nucleotide binding"/>
    <property type="evidence" value="ECO:0007669"/>
    <property type="project" value="UniProtKB-KW"/>
</dbReference>
<dbReference type="GO" id="GO:0016787">
    <property type="term" value="F:hydrolase activity"/>
    <property type="evidence" value="ECO:0007669"/>
    <property type="project" value="UniProtKB-KW"/>
</dbReference>
<keyword evidence="5" id="KW-0548">Nucleotidyltransferase</keyword>
<dbReference type="GO" id="GO:0016779">
    <property type="term" value="F:nucleotidyltransferase activity"/>
    <property type="evidence" value="ECO:0007669"/>
    <property type="project" value="UniProtKB-KW"/>
</dbReference>
<reference evidence="19" key="1">
    <citation type="submission" date="2020-02" db="EMBL/GenBank/DDBJ databases">
        <title>A reference catalog of swine virome.</title>
        <authorList>
            <person name="He B."/>
            <person name="Tu C."/>
        </authorList>
    </citation>
    <scope>NUCLEOTIDE SEQUENCE</scope>
    <source>
        <strain evidence="19">VIRES_GX03_2265074</strain>
    </source>
</reference>
<dbReference type="EMBL" id="MT135236">
    <property type="protein sequence ID" value="QRV61581.1"/>
    <property type="molecule type" value="Genomic_DNA"/>
</dbReference>
<dbReference type="Pfam" id="PF00910">
    <property type="entry name" value="RNA_helicase"/>
    <property type="match status" value="1"/>
</dbReference>
<evidence type="ECO:0000256" key="8">
    <source>
        <dbReference type="ARBA" id="ARBA00022723"/>
    </source>
</evidence>
<comment type="catalytic activity">
    <reaction evidence="17">
        <text>ATP + H2O = ADP + phosphate + H(+)</text>
        <dbReference type="Rhea" id="RHEA:13065"/>
        <dbReference type="ChEBI" id="CHEBI:15377"/>
        <dbReference type="ChEBI" id="CHEBI:15378"/>
        <dbReference type="ChEBI" id="CHEBI:30616"/>
        <dbReference type="ChEBI" id="CHEBI:43474"/>
        <dbReference type="ChEBI" id="CHEBI:456216"/>
    </reaction>
</comment>
<evidence type="ECO:0000256" key="2">
    <source>
        <dbReference type="ARBA" id="ARBA00004147"/>
    </source>
</evidence>
<keyword evidence="9" id="KW-0547">Nucleotide-binding</keyword>
<keyword evidence="4" id="KW-0808">Transferase</keyword>
<dbReference type="GO" id="GO:0003677">
    <property type="term" value="F:DNA binding"/>
    <property type="evidence" value="ECO:0007669"/>
    <property type="project" value="UniProtKB-KW"/>
</dbReference>
<dbReference type="GO" id="GO:0003724">
    <property type="term" value="F:RNA helicase activity"/>
    <property type="evidence" value="ECO:0007669"/>
    <property type="project" value="InterPro"/>
</dbReference>
<dbReference type="Gene3D" id="3.40.50.300">
    <property type="entry name" value="P-loop containing nucleotide triphosphate hydrolases"/>
    <property type="match status" value="1"/>
</dbReference>
<dbReference type="GO" id="GO:0006260">
    <property type="term" value="P:DNA replication"/>
    <property type="evidence" value="ECO:0007669"/>
    <property type="project" value="UniProtKB-KW"/>
</dbReference>
<feature type="domain" description="CRESS-DNA virus Rep endonuclease" evidence="18">
    <location>
        <begin position="5"/>
        <end position="103"/>
    </location>
</feature>
<dbReference type="InterPro" id="IPR000605">
    <property type="entry name" value="Helicase_SF3_ssDNA/RNA_vir"/>
</dbReference>
<dbReference type="InterPro" id="IPR027417">
    <property type="entry name" value="P-loop_NTPase"/>
</dbReference>
<keyword evidence="13" id="KW-0238">DNA-binding</keyword>
<evidence type="ECO:0000313" key="19">
    <source>
        <dbReference type="EMBL" id="QRV61581.1"/>
    </source>
</evidence>
<keyword evidence="8" id="KW-0479">Metal-binding</keyword>
<evidence type="ECO:0000256" key="11">
    <source>
        <dbReference type="ARBA" id="ARBA00022801"/>
    </source>
</evidence>
<dbReference type="InterPro" id="IPR049912">
    <property type="entry name" value="CRESS_DNA_REP"/>
</dbReference>
<evidence type="ECO:0000256" key="6">
    <source>
        <dbReference type="ARBA" id="ARBA00022705"/>
    </source>
</evidence>
<dbReference type="Gene3D" id="3.40.1310.20">
    <property type="match status" value="1"/>
</dbReference>
<keyword evidence="6" id="KW-0235">DNA replication</keyword>
<keyword evidence="11" id="KW-0378">Hydrolase</keyword>
<keyword evidence="10" id="KW-0255">Endonuclease</keyword>
<evidence type="ECO:0000256" key="9">
    <source>
        <dbReference type="ARBA" id="ARBA00022741"/>
    </source>
</evidence>
<keyword evidence="14" id="KW-0511">Multifunctional enzyme</keyword>
<evidence type="ECO:0000256" key="1">
    <source>
        <dbReference type="ARBA" id="ARBA00001936"/>
    </source>
</evidence>
<proteinExistence type="inferred from homology"/>
<evidence type="ECO:0000256" key="7">
    <source>
        <dbReference type="ARBA" id="ARBA00022722"/>
    </source>
</evidence>
<evidence type="ECO:0000256" key="3">
    <source>
        <dbReference type="ARBA" id="ARBA00008545"/>
    </source>
</evidence>
<evidence type="ECO:0000256" key="15">
    <source>
        <dbReference type="ARBA" id="ARBA00030754"/>
    </source>
</evidence>
<dbReference type="PROSITE" id="PS52020">
    <property type="entry name" value="CRESS_DNA_REP"/>
    <property type="match status" value="1"/>
</dbReference>
<sequence length="328" mass="38632">MESGRVRATRWVFTINNFTQEDEEAVMNLPYQDWCKSVIAEEEHLYDGTPHIQGFMITTRKDRTAISYYLNSHAYIEVARGSAYENWNYCSKENQVIVEYNKPSQADNKPHRALTQRDQVYQSFREACKTCTEDEMMEQFPGLTVRYRQYYRSVHAEYAMESITIYNGRLHDKNLWIYGPPGSGKTTLALSDIPVSQIYLKRRDKWWDGFKPEQHTRILIDEFAPLHGDLSHIMADYVKHWGDRFPYSAEIKCGATVIDPNIPVIITSNFSIDQCFDDPTDAEAIHRRYQEVYIDGTKSHIPYYCHLSLLYDRIRSDQFNQEEDLFYN</sequence>
<evidence type="ECO:0000259" key="18">
    <source>
        <dbReference type="PROSITE" id="PS52020"/>
    </source>
</evidence>
<dbReference type="GO" id="GO:0046872">
    <property type="term" value="F:metal ion binding"/>
    <property type="evidence" value="ECO:0007669"/>
    <property type="project" value="UniProtKB-KW"/>
</dbReference>
<comment type="similarity">
    <text evidence="3">Belongs to the nanoviruses/circoviruses replication-associated protein family.</text>
</comment>
<dbReference type="GO" id="GO:0004519">
    <property type="term" value="F:endonuclease activity"/>
    <property type="evidence" value="ECO:0007669"/>
    <property type="project" value="UniProtKB-KW"/>
</dbReference>
<evidence type="ECO:0000256" key="10">
    <source>
        <dbReference type="ARBA" id="ARBA00022759"/>
    </source>
</evidence>
<dbReference type="GO" id="GO:0003723">
    <property type="term" value="F:RNA binding"/>
    <property type="evidence" value="ECO:0007669"/>
    <property type="project" value="InterPro"/>
</dbReference>
<keyword evidence="12" id="KW-0190">Covalent protein-DNA linkage</keyword>
<dbReference type="Pfam" id="PF02407">
    <property type="entry name" value="Viral_Rep"/>
    <property type="match status" value="1"/>
</dbReference>
<comment type="subcellular location">
    <subcellularLocation>
        <location evidence="2">Host nucleus</location>
    </subcellularLocation>
</comment>
<organism evidence="19">
    <name type="scientific">Circular ssDNA virus sp</name>
    <dbReference type="NCBI Taxonomy" id="2805939"/>
    <lineage>
        <taxon>Viruses</taxon>
    </lineage>
</organism>
<comment type="cofactor">
    <cofactor evidence="1">
        <name>Mn(2+)</name>
        <dbReference type="ChEBI" id="CHEBI:29035"/>
    </cofactor>
</comment>